<evidence type="ECO:0000313" key="2">
    <source>
        <dbReference type="EMBL" id="ACF83753.1"/>
    </source>
</evidence>
<accession>B4FNR0</accession>
<feature type="region of interest" description="Disordered" evidence="1">
    <location>
        <begin position="74"/>
        <end position="132"/>
    </location>
</feature>
<name>B4FNR0_MAIZE</name>
<reference evidence="2" key="1">
    <citation type="journal article" date="2009" name="PLoS Genet.">
        <title>Sequencing, mapping, and analysis of 27,455 maize full-length cDNAs.</title>
        <authorList>
            <person name="Soderlund C."/>
            <person name="Descour A."/>
            <person name="Kudrna D."/>
            <person name="Bomhoff M."/>
            <person name="Boyd L."/>
            <person name="Currie J."/>
            <person name="Angelova A."/>
            <person name="Collura K."/>
            <person name="Wissotski M."/>
            <person name="Ashley E."/>
            <person name="Morrow D."/>
            <person name="Fernandes J."/>
            <person name="Walbot V."/>
            <person name="Yu Y."/>
        </authorList>
    </citation>
    <scope>NUCLEOTIDE SEQUENCE</scope>
    <source>
        <strain evidence="2">B73</strain>
    </source>
</reference>
<feature type="compositionally biased region" description="Basic and acidic residues" evidence="1">
    <location>
        <begin position="213"/>
        <end position="223"/>
    </location>
</feature>
<feature type="region of interest" description="Disordered" evidence="1">
    <location>
        <begin position="199"/>
        <end position="223"/>
    </location>
</feature>
<sequence>MHALIDWLPYRSEDDGTGEALDTEALPSRARRRYSSHPMSPLRPMRLFPYPSGLAGPHPHASLAACGDAKNLTASASSRSTTPAGTPWLTTLKKPKRSHASTTARAAPGLERSTAGTPGKEEASPGCGDRSREIWSRAGGFARTTIIYIYCQEEAEQCTATSGTGGGVPGARVTAGDWSSSSSACGGERRRLHGAYLYRGRRTDGAPGPHAAIRNERGGSEQR</sequence>
<dbReference type="AlphaFoldDB" id="B4FNR0"/>
<protein>
    <submittedName>
        <fullName evidence="2">Uncharacterized protein</fullName>
    </submittedName>
</protein>
<feature type="region of interest" description="Disordered" evidence="1">
    <location>
        <begin position="12"/>
        <end position="39"/>
    </location>
</feature>
<evidence type="ECO:0000256" key="1">
    <source>
        <dbReference type="SAM" id="MobiDB-lite"/>
    </source>
</evidence>
<organism evidence="2">
    <name type="scientific">Zea mays</name>
    <name type="common">Maize</name>
    <dbReference type="NCBI Taxonomy" id="4577"/>
    <lineage>
        <taxon>Eukaryota</taxon>
        <taxon>Viridiplantae</taxon>
        <taxon>Streptophyta</taxon>
        <taxon>Embryophyta</taxon>
        <taxon>Tracheophyta</taxon>
        <taxon>Spermatophyta</taxon>
        <taxon>Magnoliopsida</taxon>
        <taxon>Liliopsida</taxon>
        <taxon>Poales</taxon>
        <taxon>Poaceae</taxon>
        <taxon>PACMAD clade</taxon>
        <taxon>Panicoideae</taxon>
        <taxon>Andropogonodae</taxon>
        <taxon>Andropogoneae</taxon>
        <taxon>Tripsacinae</taxon>
        <taxon>Zea</taxon>
    </lineage>
</organism>
<proteinExistence type="evidence at transcript level"/>
<feature type="compositionally biased region" description="Basic and acidic residues" evidence="1">
    <location>
        <begin position="119"/>
        <end position="132"/>
    </location>
</feature>
<feature type="compositionally biased region" description="Low complexity" evidence="1">
    <location>
        <begin position="74"/>
        <end position="86"/>
    </location>
</feature>
<dbReference type="EMBL" id="BT038748">
    <property type="protein sequence ID" value="ACF83753.1"/>
    <property type="molecule type" value="mRNA"/>
</dbReference>